<feature type="region of interest" description="Disordered" evidence="1">
    <location>
        <begin position="272"/>
        <end position="309"/>
    </location>
</feature>
<evidence type="ECO:0000313" key="2">
    <source>
        <dbReference type="EnsemblMetazoa" id="AALFPA23_021120.P31155"/>
    </source>
</evidence>
<dbReference type="Proteomes" id="UP000069940">
    <property type="component" value="Unassembled WGS sequence"/>
</dbReference>
<dbReference type="RefSeq" id="XP_062713421.1">
    <property type="nucleotide sequence ID" value="XM_062857437.1"/>
</dbReference>
<keyword evidence="3" id="KW-1185">Reference proteome</keyword>
<accession>A0ABM1ZRX5</accession>
<dbReference type="EnsemblMetazoa" id="AALFPA23_021120.R31155">
    <property type="protein sequence ID" value="AALFPA23_021120.P31155"/>
    <property type="gene ID" value="AALFPA23_021120"/>
</dbReference>
<sequence>MSRATYKVLVAKLSEVQQTFNEIWDYVEDLPEDATVSQMTVRLHRLDDLWEKFSEYLIEIKTHELHDSETNPYTRERKEFSDRFYEAKATLLDRIKIKQEPVNLNTSVRDPNASGVGSLDHVRLPQIKLQTFGGNIEEWLSFRDLYSSIIHCKADLPEVEKFYYLKGCLQGEPKTLIDSLQITSANYKVAWDLLQKRYDNSKHLKKLQVQALFKLPNLVKESSSDLHTLVEGFEKIVQTLDNIVQPCDYKDLLLVNILSARLDPVTRRGWEEISSTKQQDTGKSQTPGTQLNRYRRSTRHRQSSPASTLLKHSEEAVPFAVQAIYCFSAVCSKGCRYRKGKQS</sequence>
<feature type="compositionally biased region" description="Basic residues" evidence="1">
    <location>
        <begin position="293"/>
        <end position="302"/>
    </location>
</feature>
<reference evidence="2" key="2">
    <citation type="submission" date="2025-05" db="UniProtKB">
        <authorList>
            <consortium name="EnsemblMetazoa"/>
        </authorList>
    </citation>
    <scope>IDENTIFICATION</scope>
    <source>
        <strain evidence="2">Foshan</strain>
    </source>
</reference>
<protein>
    <submittedName>
        <fullName evidence="2">Uncharacterized protein</fullName>
    </submittedName>
</protein>
<feature type="compositionally biased region" description="Polar residues" evidence="1">
    <location>
        <begin position="273"/>
        <end position="292"/>
    </location>
</feature>
<dbReference type="Pfam" id="PF03564">
    <property type="entry name" value="DUF1759"/>
    <property type="match status" value="1"/>
</dbReference>
<dbReference type="PANTHER" id="PTHR22954">
    <property type="entry name" value="RETROVIRAL PROTEASE-RELATED"/>
    <property type="match status" value="1"/>
</dbReference>
<reference evidence="3" key="1">
    <citation type="journal article" date="2015" name="Proc. Natl. Acad. Sci. U.S.A.">
        <title>Genome sequence of the Asian Tiger mosquito, Aedes albopictus, reveals insights into its biology, genetics, and evolution.</title>
        <authorList>
            <person name="Chen X.G."/>
            <person name="Jiang X."/>
            <person name="Gu J."/>
            <person name="Xu M."/>
            <person name="Wu Y."/>
            <person name="Deng Y."/>
            <person name="Zhang C."/>
            <person name="Bonizzoni M."/>
            <person name="Dermauw W."/>
            <person name="Vontas J."/>
            <person name="Armbruster P."/>
            <person name="Huang X."/>
            <person name="Yang Y."/>
            <person name="Zhang H."/>
            <person name="He W."/>
            <person name="Peng H."/>
            <person name="Liu Y."/>
            <person name="Wu K."/>
            <person name="Chen J."/>
            <person name="Lirakis M."/>
            <person name="Topalis P."/>
            <person name="Van Leeuwen T."/>
            <person name="Hall A.B."/>
            <person name="Jiang X."/>
            <person name="Thorpe C."/>
            <person name="Mueller R.L."/>
            <person name="Sun C."/>
            <person name="Waterhouse R.M."/>
            <person name="Yan G."/>
            <person name="Tu Z.J."/>
            <person name="Fang X."/>
            <person name="James A.A."/>
        </authorList>
    </citation>
    <scope>NUCLEOTIDE SEQUENCE [LARGE SCALE GENOMIC DNA]</scope>
    <source>
        <strain evidence="3">Foshan</strain>
    </source>
</reference>
<organism evidence="2 3">
    <name type="scientific">Aedes albopictus</name>
    <name type="common">Asian tiger mosquito</name>
    <name type="synonym">Stegomyia albopicta</name>
    <dbReference type="NCBI Taxonomy" id="7160"/>
    <lineage>
        <taxon>Eukaryota</taxon>
        <taxon>Metazoa</taxon>
        <taxon>Ecdysozoa</taxon>
        <taxon>Arthropoda</taxon>
        <taxon>Hexapoda</taxon>
        <taxon>Insecta</taxon>
        <taxon>Pterygota</taxon>
        <taxon>Neoptera</taxon>
        <taxon>Endopterygota</taxon>
        <taxon>Diptera</taxon>
        <taxon>Nematocera</taxon>
        <taxon>Culicoidea</taxon>
        <taxon>Culicidae</taxon>
        <taxon>Culicinae</taxon>
        <taxon>Aedini</taxon>
        <taxon>Aedes</taxon>
        <taxon>Stegomyia</taxon>
    </lineage>
</organism>
<evidence type="ECO:0000256" key="1">
    <source>
        <dbReference type="SAM" id="MobiDB-lite"/>
    </source>
</evidence>
<name>A0ABM1ZRX5_AEDAL</name>
<dbReference type="PANTHER" id="PTHR22954:SF3">
    <property type="entry name" value="PROTEIN CBG08539"/>
    <property type="match status" value="1"/>
</dbReference>
<proteinExistence type="predicted"/>
<dbReference type="GeneID" id="134290323"/>
<dbReference type="InterPro" id="IPR005312">
    <property type="entry name" value="DUF1759"/>
</dbReference>
<evidence type="ECO:0000313" key="3">
    <source>
        <dbReference type="Proteomes" id="UP000069940"/>
    </source>
</evidence>